<accession>A0A0A7KR81</accession>
<dbReference type="KEGG" id="vg:22619656"/>
<dbReference type="OrthoDB" id="4662at10239"/>
<organism evidence="1 2">
    <name type="scientific">Agrotis segetum nucleopolyhedrovirus B</name>
    <dbReference type="NCBI Taxonomy" id="1580580"/>
    <lineage>
        <taxon>Viruses</taxon>
        <taxon>Viruses incertae sedis</taxon>
        <taxon>Naldaviricetes</taxon>
        <taxon>Lefavirales</taxon>
        <taxon>Baculoviridae</taxon>
        <taxon>Alphabaculovirus</taxon>
        <taxon>Alphabaculovirus alteragsegetum</taxon>
    </lineage>
</organism>
<protein>
    <submittedName>
        <fullName evidence="1">p48</fullName>
    </submittedName>
</protein>
<dbReference type="InterPro" id="IPR006962">
    <property type="entry name" value="P48_Baculovir"/>
</dbReference>
<dbReference type="GeneID" id="22619656"/>
<dbReference type="RefSeq" id="YP_009112627.1">
    <property type="nucleotide sequence ID" value="NC_025960.1"/>
</dbReference>
<evidence type="ECO:0000313" key="2">
    <source>
        <dbReference type="Proteomes" id="UP000202327"/>
    </source>
</evidence>
<name>A0A0A7KR81_9ABAC</name>
<sequence>MCSTMNLVEYTLRFNKFSTFQNVNFQVRLTADEIDSLAFLYSKYYNHSDSVNIKGLTFFNEFNKCVEFVKTNFESKQSNNDVKKIFSVFLKDEFMSQVPKFRTIMQYLQKFYKPTPAPEVFAIGAQCNSCSVNSLACMSCKINYLSHSISVFDSGIQDGWDIFLRPMFGLPLFLYVLLKTEFPEGGMFNADDLITNSFAQFFYNLLCDKATTNFVDHKACMPIIKECRRVTVALRDEELERLLCMLRSNSSCDSKLFMPFKVFIVELARKTKIKPVKINKMASVVFTGFYLRQYLEAAPNKTRSAAELELRNVCRFILNKYSNEKFENFIVKLAHIKADLFKETMEQYIVSESYIRHMVLKYNLDEELSVLLEENVD</sequence>
<dbReference type="Proteomes" id="UP000202327">
    <property type="component" value="Segment"/>
</dbReference>
<evidence type="ECO:0000313" key="1">
    <source>
        <dbReference type="EMBL" id="AIZ48623.1"/>
    </source>
</evidence>
<proteinExistence type="predicted"/>
<keyword evidence="2" id="KW-1185">Reference proteome</keyword>
<dbReference type="Pfam" id="PF04878">
    <property type="entry name" value="Baculo_p48"/>
    <property type="match status" value="1"/>
</dbReference>
<reference evidence="1 2" key="1">
    <citation type="journal article" date="2015" name="Virus Genes">
        <title>The genome sequence of Agrotis segetum nucleopolyhedrovirus B (AgseNPV-B) reveals a new baculovirus species within the Agrotis baculovirus complex.</title>
        <authorList>
            <person name="Wennmann J.T."/>
            <person name="Gueli Alletti G."/>
            <person name="Jehle J.A."/>
        </authorList>
    </citation>
    <scope>NUCLEOTIDE SEQUENCE [LARGE SCALE GENOMIC DNA]</scope>
    <source>
        <strain evidence="1">English</strain>
    </source>
</reference>
<dbReference type="EMBL" id="KM102981">
    <property type="protein sequence ID" value="AIZ48623.1"/>
    <property type="molecule type" value="Genomic_DNA"/>
</dbReference>